<feature type="chain" id="PRO_5011784660" description="Tissue inhibitor of metalloproteinase" evidence="1">
    <location>
        <begin position="22"/>
        <end position="141"/>
    </location>
</feature>
<proteinExistence type="predicted"/>
<keyword evidence="3" id="KW-1185">Reference proteome</keyword>
<sequence length="141" mass="16267">MKKEFILLILCFLAFVAPSFACDCDGEVPLKESLAKSPKVFLGKVISIKGYKTLVKPKYDWQQYYVIEFKPKEVYKGKKSDTIMLIAESSDCGGEFMEGSSYLVFTFWNEKEKKLEYHQCFRMALPEQYAAKDIAKIKSKN</sequence>
<dbReference type="AlphaFoldDB" id="A0A1I2P9T4"/>
<dbReference type="EMBL" id="FOOT01000001">
    <property type="protein sequence ID" value="SFG10221.1"/>
    <property type="molecule type" value="Genomic_DNA"/>
</dbReference>
<gene>
    <name evidence="2" type="ORF">SAMN05421739_101914</name>
</gene>
<reference evidence="3" key="1">
    <citation type="submission" date="2016-10" db="EMBL/GenBank/DDBJ databases">
        <authorList>
            <person name="Varghese N."/>
            <person name="Submissions S."/>
        </authorList>
    </citation>
    <scope>NUCLEOTIDE SEQUENCE [LARGE SCALE GENOMIC DNA]</scope>
    <source>
        <strain evidence="3">LP51</strain>
    </source>
</reference>
<dbReference type="RefSeq" id="WP_092099274.1">
    <property type="nucleotide sequence ID" value="NZ_FOOT01000001.1"/>
</dbReference>
<dbReference type="Gene3D" id="2.40.50.120">
    <property type="match status" value="1"/>
</dbReference>
<feature type="signal peptide" evidence="1">
    <location>
        <begin position="1"/>
        <end position="21"/>
    </location>
</feature>
<dbReference type="InterPro" id="IPR008993">
    <property type="entry name" value="TIMP-like_OB-fold"/>
</dbReference>
<dbReference type="Proteomes" id="UP000198724">
    <property type="component" value="Unassembled WGS sequence"/>
</dbReference>
<keyword evidence="1" id="KW-0732">Signal</keyword>
<dbReference type="STRING" id="1436961.SAMN05421739_101914"/>
<accession>A0A1I2P9T4</accession>
<organism evidence="2 3">
    <name type="scientific">Pontibacter chinhatensis</name>
    <dbReference type="NCBI Taxonomy" id="1436961"/>
    <lineage>
        <taxon>Bacteria</taxon>
        <taxon>Pseudomonadati</taxon>
        <taxon>Bacteroidota</taxon>
        <taxon>Cytophagia</taxon>
        <taxon>Cytophagales</taxon>
        <taxon>Hymenobacteraceae</taxon>
        <taxon>Pontibacter</taxon>
    </lineage>
</organism>
<dbReference type="SUPFAM" id="SSF50242">
    <property type="entry name" value="TIMP-like"/>
    <property type="match status" value="1"/>
</dbReference>
<evidence type="ECO:0000313" key="2">
    <source>
        <dbReference type="EMBL" id="SFG10221.1"/>
    </source>
</evidence>
<evidence type="ECO:0008006" key="4">
    <source>
        <dbReference type="Google" id="ProtNLM"/>
    </source>
</evidence>
<evidence type="ECO:0000256" key="1">
    <source>
        <dbReference type="SAM" id="SignalP"/>
    </source>
</evidence>
<protein>
    <recommendedName>
        <fullName evidence="4">Tissue inhibitor of metalloproteinase</fullName>
    </recommendedName>
</protein>
<evidence type="ECO:0000313" key="3">
    <source>
        <dbReference type="Proteomes" id="UP000198724"/>
    </source>
</evidence>
<name>A0A1I2P9T4_9BACT</name>
<dbReference type="OrthoDB" id="1260598at2"/>